<dbReference type="STRING" id="1232681.ADIS_1714"/>
<dbReference type="Proteomes" id="UP000013909">
    <property type="component" value="Unassembled WGS sequence"/>
</dbReference>
<evidence type="ECO:0000313" key="2">
    <source>
        <dbReference type="Proteomes" id="UP000013909"/>
    </source>
</evidence>
<organism evidence="1 2">
    <name type="scientific">Lunatimonas lonarensis</name>
    <dbReference type="NCBI Taxonomy" id="1232681"/>
    <lineage>
        <taxon>Bacteria</taxon>
        <taxon>Pseudomonadati</taxon>
        <taxon>Bacteroidota</taxon>
        <taxon>Cytophagia</taxon>
        <taxon>Cytophagales</taxon>
        <taxon>Cyclobacteriaceae</taxon>
    </lineage>
</organism>
<keyword evidence="2" id="KW-1185">Reference proteome</keyword>
<name>R7ZUG9_9BACT</name>
<accession>R7ZUG9</accession>
<evidence type="ECO:0000313" key="1">
    <source>
        <dbReference type="EMBL" id="EON77795.1"/>
    </source>
</evidence>
<dbReference type="AlphaFoldDB" id="R7ZUG9"/>
<comment type="caution">
    <text evidence="1">The sequence shown here is derived from an EMBL/GenBank/DDBJ whole genome shotgun (WGS) entry which is preliminary data.</text>
</comment>
<gene>
    <name evidence="1" type="ORF">ADIS_1714</name>
</gene>
<reference evidence="1 2" key="1">
    <citation type="submission" date="2013-02" db="EMBL/GenBank/DDBJ databases">
        <title>A novel strain isolated from Lonar lake, Maharashtra, India.</title>
        <authorList>
            <person name="Singh A."/>
        </authorList>
    </citation>
    <scope>NUCLEOTIDE SEQUENCE [LARGE SCALE GENOMIC DNA]</scope>
    <source>
        <strain evidence="1 2">AK24</strain>
    </source>
</reference>
<proteinExistence type="predicted"/>
<protein>
    <submittedName>
        <fullName evidence="1">Uncharacterized protein</fullName>
    </submittedName>
</protein>
<sequence>MLIDKLNLDIHQIKFSLETYRSILLFIYFFSKLNDYIFNNINVL</sequence>
<dbReference type="EMBL" id="AQHR01000049">
    <property type="protein sequence ID" value="EON77795.1"/>
    <property type="molecule type" value="Genomic_DNA"/>
</dbReference>